<dbReference type="Proteomes" id="UP001595699">
    <property type="component" value="Unassembled WGS sequence"/>
</dbReference>
<evidence type="ECO:0000313" key="2">
    <source>
        <dbReference type="Proteomes" id="UP001595699"/>
    </source>
</evidence>
<proteinExistence type="predicted"/>
<evidence type="ECO:0000313" key="1">
    <source>
        <dbReference type="EMBL" id="MFC3760095.1"/>
    </source>
</evidence>
<dbReference type="RefSeq" id="WP_205120085.1">
    <property type="nucleotide sequence ID" value="NZ_JAFBCM010000001.1"/>
</dbReference>
<gene>
    <name evidence="1" type="ORF">ACFOUW_04555</name>
</gene>
<protein>
    <recommendedName>
        <fullName evidence="3">Carrier domain-containing protein</fullName>
    </recommendedName>
</protein>
<sequence length="112" mass="12400">MSVQARQLIGLMRAVARLALPASDQLAYLASIGVGDLADELALDLDDYKASLQADLGLTPGELGRLEAIDGLLVELTEASDESLWRTRGLVEDERWERIRQLAREFLFMQGQ</sequence>
<organism evidence="1 2">
    <name type="scientific">Tenggerimyces flavus</name>
    <dbReference type="NCBI Taxonomy" id="1708749"/>
    <lineage>
        <taxon>Bacteria</taxon>
        <taxon>Bacillati</taxon>
        <taxon>Actinomycetota</taxon>
        <taxon>Actinomycetes</taxon>
        <taxon>Propionibacteriales</taxon>
        <taxon>Nocardioidaceae</taxon>
        <taxon>Tenggerimyces</taxon>
    </lineage>
</organism>
<keyword evidence="2" id="KW-1185">Reference proteome</keyword>
<reference evidence="2" key="1">
    <citation type="journal article" date="2019" name="Int. J. Syst. Evol. Microbiol.">
        <title>The Global Catalogue of Microorganisms (GCM) 10K type strain sequencing project: providing services to taxonomists for standard genome sequencing and annotation.</title>
        <authorList>
            <consortium name="The Broad Institute Genomics Platform"/>
            <consortium name="The Broad Institute Genome Sequencing Center for Infectious Disease"/>
            <person name="Wu L."/>
            <person name="Ma J."/>
        </authorList>
    </citation>
    <scope>NUCLEOTIDE SEQUENCE [LARGE SCALE GENOMIC DNA]</scope>
    <source>
        <strain evidence="2">CGMCC 4.7241</strain>
    </source>
</reference>
<name>A0ABV7Y8V9_9ACTN</name>
<evidence type="ECO:0008006" key="3">
    <source>
        <dbReference type="Google" id="ProtNLM"/>
    </source>
</evidence>
<dbReference type="EMBL" id="JBHRZH010000004">
    <property type="protein sequence ID" value="MFC3760095.1"/>
    <property type="molecule type" value="Genomic_DNA"/>
</dbReference>
<accession>A0ABV7Y8V9</accession>
<comment type="caution">
    <text evidence="1">The sequence shown here is derived from an EMBL/GenBank/DDBJ whole genome shotgun (WGS) entry which is preliminary data.</text>
</comment>